<dbReference type="Gene3D" id="3.30.2350.10">
    <property type="entry name" value="Pseudouridine synthase"/>
    <property type="match status" value="1"/>
</dbReference>
<dbReference type="EMBL" id="QRQK01000020">
    <property type="protein sequence ID" value="RHM95665.1"/>
    <property type="molecule type" value="Genomic_DNA"/>
</dbReference>
<dbReference type="Proteomes" id="UP000260862">
    <property type="component" value="Unassembled WGS sequence"/>
</dbReference>
<dbReference type="PANTHER" id="PTHR21600:SF89">
    <property type="entry name" value="RIBOSOMAL LARGE SUBUNIT PSEUDOURIDINE SYNTHASE A"/>
    <property type="match status" value="1"/>
</dbReference>
<dbReference type="InterPro" id="IPR006145">
    <property type="entry name" value="PsdUridine_synth_RsuA/RluA"/>
</dbReference>
<dbReference type="SUPFAM" id="SSF55120">
    <property type="entry name" value="Pseudouridine synthase"/>
    <property type="match status" value="1"/>
</dbReference>
<dbReference type="GO" id="GO:0009982">
    <property type="term" value="F:pseudouridine synthase activity"/>
    <property type="evidence" value="ECO:0007669"/>
    <property type="project" value="InterPro"/>
</dbReference>
<gene>
    <name evidence="4" type="ORF">DWZ34_10575</name>
    <name evidence="3" type="ORF">DXD04_12335</name>
</gene>
<evidence type="ECO:0000313" key="4">
    <source>
        <dbReference type="EMBL" id="RHM95665.1"/>
    </source>
</evidence>
<feature type="compositionally biased region" description="Basic and acidic residues" evidence="1">
    <location>
        <begin position="146"/>
        <end position="165"/>
    </location>
</feature>
<reference evidence="5 6" key="1">
    <citation type="submission" date="2018-08" db="EMBL/GenBank/DDBJ databases">
        <title>A genome reference for cultivated species of the human gut microbiota.</title>
        <authorList>
            <person name="Zou Y."/>
            <person name="Xue W."/>
            <person name="Luo G."/>
        </authorList>
    </citation>
    <scope>NUCLEOTIDE SEQUENCE [LARGE SCALE GENOMIC DNA]</scope>
    <source>
        <strain evidence="4 6">AF31-28B-AC</strain>
        <strain evidence="3 5">TF10-3AC</strain>
    </source>
</reference>
<dbReference type="Pfam" id="PF00849">
    <property type="entry name" value="PseudoU_synth_2"/>
    <property type="match status" value="1"/>
</dbReference>
<proteinExistence type="predicted"/>
<sequence>MIHSFHTPTDGIALPKAFTFPFHYTPHPLTRLAADEVRQYLLTRDDWQEELRQGKMFGVLVIKDTEGKLGYLAAFSGNLAGSNHHAFFVPPVYDLLQPDGFFRIEEAEISGINHRIAAMETNEAYRSAREEWKKAEEEAQTTLASEKQKLKEAKTLREQRRKEGVSPEEAEAMSRESQFQKAEFKRLERKLKEKVQAAGEAFQAFEQEIQALRHERKTRSAALQMRLFAQFRMLNARGEVKDLCEIFRSTPQKTPPAGAGECALPKLLQYAYLHQLQPLAMGEFWWGMSPKDEIRREGHFYPSCKGKCEPILKHMLVGLDVEPNPLEEDVHRQTALEILYEDEWLVVVHKPAGMLSVPGKNDLDSILQRLHNLYPKATGPLIVHRLDMATSGLLLAAKTKEVHKELQALFETRLIQKRYTALLEGELETDEGIIDLPICPNPMDRPRQMVSREYGKRTVTSYRVLERKDGRTRVTFYPHTGRTHQLRVHAAHPEGLNHPMVGDDLYGQPSDRLYLHAAALEFVHPVTGEKLHIVKEADF</sequence>
<dbReference type="GO" id="GO:0000455">
    <property type="term" value="P:enzyme-directed rRNA pseudouridine synthesis"/>
    <property type="evidence" value="ECO:0007669"/>
    <property type="project" value="TreeGrafter"/>
</dbReference>
<organism evidence="3 5">
    <name type="scientific">Phocaeicola plebeius</name>
    <dbReference type="NCBI Taxonomy" id="310297"/>
    <lineage>
        <taxon>Bacteria</taxon>
        <taxon>Pseudomonadati</taxon>
        <taxon>Bacteroidota</taxon>
        <taxon>Bacteroidia</taxon>
        <taxon>Bacteroidales</taxon>
        <taxon>Bacteroidaceae</taxon>
        <taxon>Phocaeicola</taxon>
    </lineage>
</organism>
<dbReference type="EMBL" id="QSQT01000024">
    <property type="protein sequence ID" value="RGK53288.1"/>
    <property type="molecule type" value="Genomic_DNA"/>
</dbReference>
<dbReference type="InterPro" id="IPR006224">
    <property type="entry name" value="PsdUridine_synth_RluA-like_CS"/>
</dbReference>
<name>A0A3E4MU49_9BACT</name>
<dbReference type="InterPro" id="IPR050188">
    <property type="entry name" value="RluA_PseudoU_synthase"/>
</dbReference>
<accession>A0A3E4MU49</accession>
<evidence type="ECO:0000313" key="5">
    <source>
        <dbReference type="Proteomes" id="UP000260862"/>
    </source>
</evidence>
<keyword evidence="5" id="KW-1185">Reference proteome</keyword>
<dbReference type="GO" id="GO:0140098">
    <property type="term" value="F:catalytic activity, acting on RNA"/>
    <property type="evidence" value="ECO:0007669"/>
    <property type="project" value="UniProtKB-ARBA"/>
</dbReference>
<dbReference type="AlphaFoldDB" id="A0A3E4MU49"/>
<feature type="region of interest" description="Disordered" evidence="1">
    <location>
        <begin position="137"/>
        <end position="177"/>
    </location>
</feature>
<feature type="domain" description="Pseudouridine synthase RsuA/RluA-like" evidence="2">
    <location>
        <begin position="345"/>
        <end position="492"/>
    </location>
</feature>
<evidence type="ECO:0000256" key="1">
    <source>
        <dbReference type="SAM" id="MobiDB-lite"/>
    </source>
</evidence>
<dbReference type="CDD" id="cd02869">
    <property type="entry name" value="PseudoU_synth_RluA_like"/>
    <property type="match status" value="1"/>
</dbReference>
<dbReference type="Proteomes" id="UP000285109">
    <property type="component" value="Unassembled WGS sequence"/>
</dbReference>
<dbReference type="PROSITE" id="PS01129">
    <property type="entry name" value="PSI_RLU"/>
    <property type="match status" value="1"/>
</dbReference>
<dbReference type="RefSeq" id="WP_117673575.1">
    <property type="nucleotide sequence ID" value="NZ_CABOGR010000024.1"/>
</dbReference>
<comment type="caution">
    <text evidence="3">The sequence shown here is derived from an EMBL/GenBank/DDBJ whole genome shotgun (WGS) entry which is preliminary data.</text>
</comment>
<evidence type="ECO:0000313" key="6">
    <source>
        <dbReference type="Proteomes" id="UP000285109"/>
    </source>
</evidence>
<dbReference type="GO" id="GO:0003723">
    <property type="term" value="F:RNA binding"/>
    <property type="evidence" value="ECO:0007669"/>
    <property type="project" value="InterPro"/>
</dbReference>
<dbReference type="InterPro" id="IPR020103">
    <property type="entry name" value="PsdUridine_synth_cat_dom_sf"/>
</dbReference>
<evidence type="ECO:0000313" key="3">
    <source>
        <dbReference type="EMBL" id="RGK53288.1"/>
    </source>
</evidence>
<evidence type="ECO:0000259" key="2">
    <source>
        <dbReference type="Pfam" id="PF00849"/>
    </source>
</evidence>
<dbReference type="PANTHER" id="PTHR21600">
    <property type="entry name" value="MITOCHONDRIAL RNA PSEUDOURIDINE SYNTHASE"/>
    <property type="match status" value="1"/>
</dbReference>
<protein>
    <submittedName>
        <fullName evidence="3">RluA family pseudouridine synthase</fullName>
    </submittedName>
</protein>